<dbReference type="InterPro" id="IPR018633">
    <property type="entry name" value="DUF2357"/>
</dbReference>
<dbReference type="Pfam" id="PF09823">
    <property type="entry name" value="DUF2357"/>
    <property type="match status" value="1"/>
</dbReference>
<evidence type="ECO:0000313" key="2">
    <source>
        <dbReference type="EMBL" id="RAW52562.1"/>
    </source>
</evidence>
<proteinExistence type="predicted"/>
<dbReference type="Proteomes" id="UP000251144">
    <property type="component" value="Unassembled WGS sequence"/>
</dbReference>
<dbReference type="EMBL" id="PRLB01000015">
    <property type="protein sequence ID" value="RAW52562.1"/>
    <property type="molecule type" value="Genomic_DNA"/>
</dbReference>
<feature type="domain" description="DUF2357" evidence="1">
    <location>
        <begin position="21"/>
        <end position="129"/>
    </location>
</feature>
<name>A0A329TSM7_9FIRM</name>
<protein>
    <recommendedName>
        <fullName evidence="1">DUF2357 domain-containing protein</fullName>
    </recommendedName>
</protein>
<evidence type="ECO:0000313" key="3">
    <source>
        <dbReference type="Proteomes" id="UP000251144"/>
    </source>
</evidence>
<organism evidence="2 3">
    <name type="scientific">Faecalibacterium prausnitzii</name>
    <dbReference type="NCBI Taxonomy" id="853"/>
    <lineage>
        <taxon>Bacteria</taxon>
        <taxon>Bacillati</taxon>
        <taxon>Bacillota</taxon>
        <taxon>Clostridia</taxon>
        <taxon>Eubacteriales</taxon>
        <taxon>Oscillospiraceae</taxon>
        <taxon>Faecalibacterium</taxon>
    </lineage>
</organism>
<reference evidence="2 3" key="1">
    <citation type="submission" date="2018-02" db="EMBL/GenBank/DDBJ databases">
        <title>Complete genome sequencing of Faecalibacterium prausnitzii strains isolated from the human gut.</title>
        <authorList>
            <person name="Fitzgerald B.C."/>
            <person name="Shkoporov A.N."/>
            <person name="Ross P.R."/>
            <person name="Hill C."/>
        </authorList>
    </citation>
    <scope>NUCLEOTIDE SEQUENCE [LARGE SCALE GENOMIC DNA]</scope>
    <source>
        <strain evidence="2 3">APC942/32-1</strain>
    </source>
</reference>
<dbReference type="AlphaFoldDB" id="A0A329TSM7"/>
<gene>
    <name evidence="2" type="ORF">C4N26_12775</name>
</gene>
<accession>A0A329TSM7</accession>
<sequence length="415" mass="47944">MFSNADRGTNNSLYAGEWNKHAYKSLSSYIQLLEQVIACYKNNFAYFKTQGKHTIKRTEVLVPYEKVKQVSRDSFNWILQNADQLAAVPYTSGIQFHGKNFLPYQVRTDASRKSWNVYENRVIIGFLNTALLNAKQVSAEFDRDVLNEERVISRIHGSFPKEYRAPIITIKSLQISFCRLLLKKLDCLIDTLQSVGKQYSSLFDVQPLVLNTLPRKTNTFCEIKPYAQVFEIIVRWFRYGEYSLEKERLILQVKTLDKLFEYYCLLRLLKLLADNGYQKANVKEPVFKFDYVSADEHYQNEKDVANTYLLSNGEVTATLYYQPVISAVQFENDLTLFRTTKPPAGNPDYYTPDFVLKFASSEDDEEYAIFDAKFSSRANIKKHSLPEVIRKYSCEISVASRSSAPQNGLDPARES</sequence>
<dbReference type="OrthoDB" id="1710888at2"/>
<evidence type="ECO:0000259" key="1">
    <source>
        <dbReference type="Pfam" id="PF09823"/>
    </source>
</evidence>
<comment type="caution">
    <text evidence="2">The sequence shown here is derived from an EMBL/GenBank/DDBJ whole genome shotgun (WGS) entry which is preliminary data.</text>
</comment>